<evidence type="ECO:0000313" key="2">
    <source>
        <dbReference type="EMBL" id="KAK3803400.1"/>
    </source>
</evidence>
<evidence type="ECO:0000313" key="3">
    <source>
        <dbReference type="Proteomes" id="UP001283361"/>
    </source>
</evidence>
<reference evidence="2" key="1">
    <citation type="journal article" date="2023" name="G3 (Bethesda)">
        <title>A reference genome for the long-term kleptoplast-retaining sea slug Elysia crispata morphotype clarki.</title>
        <authorList>
            <person name="Eastman K.E."/>
            <person name="Pendleton A.L."/>
            <person name="Shaikh M.A."/>
            <person name="Suttiyut T."/>
            <person name="Ogas R."/>
            <person name="Tomko P."/>
            <person name="Gavelis G."/>
            <person name="Widhalm J.R."/>
            <person name="Wisecaver J.H."/>
        </authorList>
    </citation>
    <scope>NUCLEOTIDE SEQUENCE</scope>
    <source>
        <strain evidence="2">ECLA1</strain>
    </source>
</reference>
<comment type="caution">
    <text evidence="2">The sequence shown here is derived from an EMBL/GenBank/DDBJ whole genome shotgun (WGS) entry which is preliminary data.</text>
</comment>
<name>A0AAE1EE16_9GAST</name>
<proteinExistence type="predicted"/>
<evidence type="ECO:0000256" key="1">
    <source>
        <dbReference type="SAM" id="MobiDB-lite"/>
    </source>
</evidence>
<sequence>MIRSWHVDNIGSPSQVTGYEVGGSRRQDRRRNVCGASTRDPPVRTPVYPQDTEQYYCTLHNHVTFKAPLSQE</sequence>
<keyword evidence="3" id="KW-1185">Reference proteome</keyword>
<feature type="region of interest" description="Disordered" evidence="1">
    <location>
        <begin position="1"/>
        <end position="47"/>
    </location>
</feature>
<gene>
    <name evidence="2" type="ORF">RRG08_048326</name>
</gene>
<dbReference type="EMBL" id="JAWDGP010000138">
    <property type="protein sequence ID" value="KAK3803400.1"/>
    <property type="molecule type" value="Genomic_DNA"/>
</dbReference>
<dbReference type="AlphaFoldDB" id="A0AAE1EE16"/>
<organism evidence="2 3">
    <name type="scientific">Elysia crispata</name>
    <name type="common">lettuce slug</name>
    <dbReference type="NCBI Taxonomy" id="231223"/>
    <lineage>
        <taxon>Eukaryota</taxon>
        <taxon>Metazoa</taxon>
        <taxon>Spiralia</taxon>
        <taxon>Lophotrochozoa</taxon>
        <taxon>Mollusca</taxon>
        <taxon>Gastropoda</taxon>
        <taxon>Heterobranchia</taxon>
        <taxon>Euthyneura</taxon>
        <taxon>Panpulmonata</taxon>
        <taxon>Sacoglossa</taxon>
        <taxon>Placobranchoidea</taxon>
        <taxon>Plakobranchidae</taxon>
        <taxon>Elysia</taxon>
    </lineage>
</organism>
<dbReference type="Proteomes" id="UP001283361">
    <property type="component" value="Unassembled WGS sequence"/>
</dbReference>
<accession>A0AAE1EE16</accession>
<protein>
    <submittedName>
        <fullName evidence="2">Uncharacterized protein</fullName>
    </submittedName>
</protein>